<comment type="caution">
    <text evidence="1">The sequence shown here is derived from an EMBL/GenBank/DDBJ whole genome shotgun (WGS) entry which is preliminary data.</text>
</comment>
<sequence>MLGKEAGSGGKVIFGRVTVGTVVGIGKLGRGGRVVFGAEGRLEIDPPVGKVGRVGLDPPVGMVGRVGINPPVGRVGRVGIDGIGGRAVGIVGTCSRLRAPRLTSALENSTTMETTRPQILENAISIRPPFRSEEIVFQILLAV</sequence>
<proteinExistence type="predicted"/>
<organism evidence="1 2">
    <name type="scientific">Melastoma candidum</name>
    <dbReference type="NCBI Taxonomy" id="119954"/>
    <lineage>
        <taxon>Eukaryota</taxon>
        <taxon>Viridiplantae</taxon>
        <taxon>Streptophyta</taxon>
        <taxon>Embryophyta</taxon>
        <taxon>Tracheophyta</taxon>
        <taxon>Spermatophyta</taxon>
        <taxon>Magnoliopsida</taxon>
        <taxon>eudicotyledons</taxon>
        <taxon>Gunneridae</taxon>
        <taxon>Pentapetalae</taxon>
        <taxon>rosids</taxon>
        <taxon>malvids</taxon>
        <taxon>Myrtales</taxon>
        <taxon>Melastomataceae</taxon>
        <taxon>Melastomatoideae</taxon>
        <taxon>Melastomateae</taxon>
        <taxon>Melastoma</taxon>
    </lineage>
</organism>
<dbReference type="Proteomes" id="UP001057402">
    <property type="component" value="Chromosome 7"/>
</dbReference>
<evidence type="ECO:0000313" key="2">
    <source>
        <dbReference type="Proteomes" id="UP001057402"/>
    </source>
</evidence>
<evidence type="ECO:0000313" key="1">
    <source>
        <dbReference type="EMBL" id="KAI4342295.1"/>
    </source>
</evidence>
<name>A0ACB9P045_9MYRT</name>
<dbReference type="EMBL" id="CM042886">
    <property type="protein sequence ID" value="KAI4342295.1"/>
    <property type="molecule type" value="Genomic_DNA"/>
</dbReference>
<protein>
    <submittedName>
        <fullName evidence="1">Uncharacterized protein</fullName>
    </submittedName>
</protein>
<accession>A0ACB9P045</accession>
<keyword evidence="2" id="KW-1185">Reference proteome</keyword>
<reference evidence="2" key="1">
    <citation type="journal article" date="2023" name="Front. Plant Sci.">
        <title>Chromosomal-level genome assembly of Melastoma candidum provides insights into trichome evolution.</title>
        <authorList>
            <person name="Zhong Y."/>
            <person name="Wu W."/>
            <person name="Sun C."/>
            <person name="Zou P."/>
            <person name="Liu Y."/>
            <person name="Dai S."/>
            <person name="Zhou R."/>
        </authorList>
    </citation>
    <scope>NUCLEOTIDE SEQUENCE [LARGE SCALE GENOMIC DNA]</scope>
</reference>
<gene>
    <name evidence="1" type="ORF">MLD38_026935</name>
</gene>